<dbReference type="Proteomes" id="UP001362999">
    <property type="component" value="Unassembled WGS sequence"/>
</dbReference>
<feature type="domain" description="FAD-binding FR-type" evidence="14">
    <location>
        <begin position="807"/>
        <end position="1050"/>
    </location>
</feature>
<evidence type="ECO:0000256" key="2">
    <source>
        <dbReference type="ARBA" id="ARBA00001971"/>
    </source>
</evidence>
<dbReference type="GO" id="GO:0010181">
    <property type="term" value="F:FMN binding"/>
    <property type="evidence" value="ECO:0007669"/>
    <property type="project" value="InterPro"/>
</dbReference>
<dbReference type="Gene3D" id="2.40.30.10">
    <property type="entry name" value="Translation factors"/>
    <property type="match status" value="1"/>
</dbReference>
<evidence type="ECO:0000256" key="6">
    <source>
        <dbReference type="ARBA" id="ARBA00022723"/>
    </source>
</evidence>
<keyword evidence="9" id="KW-0560">Oxidoreductase</keyword>
<gene>
    <name evidence="15" type="ORF">R3P38DRAFT_2906379</name>
</gene>
<dbReference type="InterPro" id="IPR039261">
    <property type="entry name" value="FNR_nucleotide-bd"/>
</dbReference>
<keyword evidence="8" id="KW-0521">NADP</keyword>
<dbReference type="InterPro" id="IPR017938">
    <property type="entry name" value="Riboflavin_synthase-like_b-brl"/>
</dbReference>
<dbReference type="SUPFAM" id="SSF48264">
    <property type="entry name" value="Cytochrome P450"/>
    <property type="match status" value="1"/>
</dbReference>
<dbReference type="PROSITE" id="PS51384">
    <property type="entry name" value="FAD_FR"/>
    <property type="match status" value="1"/>
</dbReference>
<dbReference type="Pfam" id="PF00067">
    <property type="entry name" value="p450"/>
    <property type="match status" value="1"/>
</dbReference>
<dbReference type="EMBL" id="JAWWNJ010000017">
    <property type="protein sequence ID" value="KAK7038529.1"/>
    <property type="molecule type" value="Genomic_DNA"/>
</dbReference>
<evidence type="ECO:0000313" key="15">
    <source>
        <dbReference type="EMBL" id="KAK7038529.1"/>
    </source>
</evidence>
<dbReference type="GO" id="GO:0016705">
    <property type="term" value="F:oxidoreductase activity, acting on paired donors, with incorporation or reduction of molecular oxygen"/>
    <property type="evidence" value="ECO:0007669"/>
    <property type="project" value="InterPro"/>
</dbReference>
<dbReference type="SUPFAM" id="SSF52218">
    <property type="entry name" value="Flavoproteins"/>
    <property type="match status" value="1"/>
</dbReference>
<dbReference type="GO" id="GO:0005506">
    <property type="term" value="F:iron ion binding"/>
    <property type="evidence" value="ECO:0007669"/>
    <property type="project" value="InterPro"/>
</dbReference>
<dbReference type="GO" id="GO:0050660">
    <property type="term" value="F:flavin adenine dinucleotide binding"/>
    <property type="evidence" value="ECO:0007669"/>
    <property type="project" value="TreeGrafter"/>
</dbReference>
<evidence type="ECO:0000259" key="14">
    <source>
        <dbReference type="PROSITE" id="PS51384"/>
    </source>
</evidence>
<dbReference type="GO" id="GO:0020037">
    <property type="term" value="F:heme binding"/>
    <property type="evidence" value="ECO:0007669"/>
    <property type="project" value="InterPro"/>
</dbReference>
<dbReference type="Gene3D" id="3.40.50.80">
    <property type="entry name" value="Nucleotide-binding domain of ferredoxin-NADP reductase (FNR) module"/>
    <property type="match status" value="1"/>
</dbReference>
<sequence>MPTIVFHLHGKSALTHGVSIDVQPDSTLSTLHDLQKTVADKLSIALPSSISFHASADEDTTTRDLKLLETVEAIVKEGRVAVLVSGKKVHPVPGPTGGLPFIGGYSEIYPDFIGNYHRLFRKYGHVVHVWYLGKSIYLTDDPDCAGVVLKESEYFTKKIDENSPLAPFKLSGFGKGIFTSDSDDWEWAEGHKFMMTAMGAKAMRGYVRIMDHSAKRLIKCFDDMHAKGKSFDAFSWGMRGAAQTIGEVLIGVDLKMLENAESPIADVFHLLARNLTLAQTLVRRGRLYRALPNPEDRAKRATEREIDSWIEVQKANVIETGCSQDMPLQEAAVNTSSVLDYMLHATDEDGKKMNLNLVNSNILTFLGAGQVTSSSVLSWLWFCLATFPAKARKLHASLVAAGLSPEKEITAEQLGKLEYLDWFVKEGQRLYNPAFQPTRQARKDVILPGGLFIPKDAQVTVSLHALMVNSEHWKDPLVFNPDRWGTEEVKKRHKYAYLPFATGARGCIGFNFALQEIKVILTRVVLNFQIENTTEGAVIYDPNFIVFKPLNFSMKLHKQIPISEVKFDDLADNHVEEKLTAPQPTVGTGSLPRFWAIHASNTGSCEGMAGDAAAKARQLGFSDVKVVSLADSPLADREQTAAVAAQPNFFLICVATYNGEPPDSALGFADELDAEMKALKGDGEGTRFAGINFCVFGAGNTEWGATYQLFPNKVDSAMAALGGNRIFPKGSGDANADQDGDFTEWSTKLWAATAASIGLDVSKSSGSTEQNLLASTSSYTAQSVKVIFQPPTSPVCPAAPPSQPPVTEFAQATVKSNIELVDADSPMPRSMRLIELEIPQGLVYREGDHLEVFPENDPAVVERLLASLDFVADAVFKVVEVDASVNPRSLAATLLDRQVTLRELLTYHADLSGPLQRSVLLMISSFVPEDDKFADLRQTLRRAGEVVDSAEETFFKQNRNFAQLIINHPILAQAFDLPKLLVVLRNNQPRRYSIASSPLVDPRVAKLCVGVEDSRVGDFEGLCSGFLKRTEVGHGVWVKHCSSGEFFHLPEDPTIPVTMVGAGTGIAPFLGFMEHRRAQGIKTQEAGGIAPFRLLYGTSHHDMDALKSLVHSYIDDGTLILDAVYSADHSARRFAQQLVIRYGVKIWDDLSNNNGRVFVCGSAARVGAGVRNSLAKIGEQVGGLSDAQGWVGELKKAGKYTEDIFG</sequence>
<dbReference type="InterPro" id="IPR017927">
    <property type="entry name" value="FAD-bd_FR_type"/>
</dbReference>
<name>A0AAW0CIA8_9AGAR</name>
<comment type="similarity">
    <text evidence="4">Belongs to the cytochrome P450 family.</text>
</comment>
<evidence type="ECO:0000256" key="9">
    <source>
        <dbReference type="ARBA" id="ARBA00023002"/>
    </source>
</evidence>
<evidence type="ECO:0000256" key="12">
    <source>
        <dbReference type="PIRSR" id="PIRSR602403-1"/>
    </source>
</evidence>
<dbReference type="PRINTS" id="PR00465">
    <property type="entry name" value="EP450IV"/>
</dbReference>
<reference evidence="15 16" key="1">
    <citation type="journal article" date="2024" name="J Genomics">
        <title>Draft genome sequencing and assembly of Favolaschia claudopus CIRM-BRFM 2984 isolated from oak limbs.</title>
        <authorList>
            <person name="Navarro D."/>
            <person name="Drula E."/>
            <person name="Chaduli D."/>
            <person name="Cazenave R."/>
            <person name="Ahrendt S."/>
            <person name="Wang J."/>
            <person name="Lipzen A."/>
            <person name="Daum C."/>
            <person name="Barry K."/>
            <person name="Grigoriev I.V."/>
            <person name="Favel A."/>
            <person name="Rosso M.N."/>
            <person name="Martin F."/>
        </authorList>
    </citation>
    <scope>NUCLEOTIDE SEQUENCE [LARGE SCALE GENOMIC DNA]</scope>
    <source>
        <strain evidence="15 16">CIRM-BRFM 2984</strain>
    </source>
</reference>
<dbReference type="GO" id="GO:0005829">
    <property type="term" value="C:cytosol"/>
    <property type="evidence" value="ECO:0007669"/>
    <property type="project" value="TreeGrafter"/>
</dbReference>
<evidence type="ECO:0000256" key="7">
    <source>
        <dbReference type="ARBA" id="ARBA00022827"/>
    </source>
</evidence>
<evidence type="ECO:0000259" key="13">
    <source>
        <dbReference type="PROSITE" id="PS50902"/>
    </source>
</evidence>
<dbReference type="AlphaFoldDB" id="A0AAW0CIA8"/>
<evidence type="ECO:0000256" key="4">
    <source>
        <dbReference type="ARBA" id="ARBA00010617"/>
    </source>
</evidence>
<dbReference type="GO" id="GO:0003958">
    <property type="term" value="F:NADPH-hemoprotein reductase activity"/>
    <property type="evidence" value="ECO:0007669"/>
    <property type="project" value="UniProtKB-EC"/>
</dbReference>
<dbReference type="InterPro" id="IPR023173">
    <property type="entry name" value="NADPH_Cyt_P450_Rdtase_alpha"/>
</dbReference>
<dbReference type="CDD" id="cd00302">
    <property type="entry name" value="cytochrome_P450"/>
    <property type="match status" value="1"/>
</dbReference>
<keyword evidence="16" id="KW-1185">Reference proteome</keyword>
<protein>
    <recommendedName>
        <fullName evidence="11">NADPH--hemoprotein reductase</fullName>
        <ecNumber evidence="11">1.6.2.4</ecNumber>
    </recommendedName>
</protein>
<dbReference type="SUPFAM" id="SSF52343">
    <property type="entry name" value="Ferredoxin reductase-like, C-terminal NADP-linked domain"/>
    <property type="match status" value="1"/>
</dbReference>
<evidence type="ECO:0000256" key="5">
    <source>
        <dbReference type="ARBA" id="ARBA00022630"/>
    </source>
</evidence>
<dbReference type="InterPro" id="IPR003097">
    <property type="entry name" value="CysJ-like_FAD-binding"/>
</dbReference>
<dbReference type="Gene3D" id="1.20.990.10">
    <property type="entry name" value="NADPH-cytochrome p450 Reductase, Chain A, domain 3"/>
    <property type="match status" value="1"/>
</dbReference>
<dbReference type="PANTHER" id="PTHR19384">
    <property type="entry name" value="NITRIC OXIDE SYNTHASE-RELATED"/>
    <property type="match status" value="1"/>
</dbReference>
<comment type="cofactor">
    <cofactor evidence="1">
        <name>FMN</name>
        <dbReference type="ChEBI" id="CHEBI:58210"/>
    </cofactor>
</comment>
<dbReference type="Pfam" id="PF00258">
    <property type="entry name" value="Flavodoxin_1"/>
    <property type="match status" value="1"/>
</dbReference>
<dbReference type="Gene3D" id="1.10.630.10">
    <property type="entry name" value="Cytochrome P450"/>
    <property type="match status" value="1"/>
</dbReference>
<dbReference type="InterPro" id="IPR036396">
    <property type="entry name" value="Cyt_P450_sf"/>
</dbReference>
<dbReference type="InterPro" id="IPR029039">
    <property type="entry name" value="Flavoprotein-like_sf"/>
</dbReference>
<dbReference type="InterPro" id="IPR002403">
    <property type="entry name" value="Cyt_P450_E_grp-IV"/>
</dbReference>
<evidence type="ECO:0000256" key="8">
    <source>
        <dbReference type="ARBA" id="ARBA00022857"/>
    </source>
</evidence>
<dbReference type="Gene3D" id="3.40.50.360">
    <property type="match status" value="1"/>
</dbReference>
<evidence type="ECO:0000256" key="1">
    <source>
        <dbReference type="ARBA" id="ARBA00001917"/>
    </source>
</evidence>
<keyword evidence="5" id="KW-0285">Flavoprotein</keyword>
<dbReference type="InterPro" id="IPR008254">
    <property type="entry name" value="Flavodoxin/NO_synth"/>
</dbReference>
<comment type="caution">
    <text evidence="15">The sequence shown here is derived from an EMBL/GenBank/DDBJ whole genome shotgun (WGS) entry which is preliminary data.</text>
</comment>
<dbReference type="PRINTS" id="PR00385">
    <property type="entry name" value="P450"/>
</dbReference>
<keyword evidence="6 12" id="KW-0479">Metal-binding</keyword>
<dbReference type="PROSITE" id="PS50902">
    <property type="entry name" value="FLAVODOXIN_LIKE"/>
    <property type="match status" value="1"/>
</dbReference>
<keyword evidence="12" id="KW-0349">Heme</keyword>
<keyword evidence="10 12" id="KW-0408">Iron</keyword>
<dbReference type="InterPro" id="IPR001128">
    <property type="entry name" value="Cyt_P450"/>
</dbReference>
<dbReference type="SUPFAM" id="SSF63380">
    <property type="entry name" value="Riboflavin synthase domain-like"/>
    <property type="match status" value="1"/>
</dbReference>
<comment type="cofactor">
    <cofactor evidence="3">
        <name>FAD</name>
        <dbReference type="ChEBI" id="CHEBI:57692"/>
    </cofactor>
</comment>
<evidence type="ECO:0000256" key="3">
    <source>
        <dbReference type="ARBA" id="ARBA00001974"/>
    </source>
</evidence>
<accession>A0AAW0CIA8</accession>
<comment type="cofactor">
    <cofactor evidence="2 12">
        <name>heme</name>
        <dbReference type="ChEBI" id="CHEBI:30413"/>
    </cofactor>
</comment>
<dbReference type="Pfam" id="PF00667">
    <property type="entry name" value="FAD_binding_1"/>
    <property type="match status" value="1"/>
</dbReference>
<dbReference type="GO" id="GO:0004497">
    <property type="term" value="F:monooxygenase activity"/>
    <property type="evidence" value="ECO:0007669"/>
    <property type="project" value="InterPro"/>
</dbReference>
<feature type="binding site" description="axial binding residue" evidence="12">
    <location>
        <position position="507"/>
    </location>
    <ligand>
        <name>heme</name>
        <dbReference type="ChEBI" id="CHEBI:30413"/>
    </ligand>
    <ligandPart>
        <name>Fe</name>
        <dbReference type="ChEBI" id="CHEBI:18248"/>
    </ligandPart>
</feature>
<evidence type="ECO:0000313" key="16">
    <source>
        <dbReference type="Proteomes" id="UP001362999"/>
    </source>
</evidence>
<evidence type="ECO:0000256" key="11">
    <source>
        <dbReference type="ARBA" id="ARBA00023797"/>
    </source>
</evidence>
<evidence type="ECO:0000256" key="10">
    <source>
        <dbReference type="ARBA" id="ARBA00023004"/>
    </source>
</evidence>
<dbReference type="PANTHER" id="PTHR19384:SF17">
    <property type="entry name" value="NADPH--CYTOCHROME P450 REDUCTASE"/>
    <property type="match status" value="1"/>
</dbReference>
<keyword evidence="7" id="KW-0274">FAD</keyword>
<feature type="domain" description="Flavodoxin-like" evidence="13">
    <location>
        <begin position="594"/>
        <end position="750"/>
    </location>
</feature>
<organism evidence="15 16">
    <name type="scientific">Favolaschia claudopus</name>
    <dbReference type="NCBI Taxonomy" id="2862362"/>
    <lineage>
        <taxon>Eukaryota</taxon>
        <taxon>Fungi</taxon>
        <taxon>Dikarya</taxon>
        <taxon>Basidiomycota</taxon>
        <taxon>Agaricomycotina</taxon>
        <taxon>Agaricomycetes</taxon>
        <taxon>Agaricomycetidae</taxon>
        <taxon>Agaricales</taxon>
        <taxon>Marasmiineae</taxon>
        <taxon>Mycenaceae</taxon>
        <taxon>Favolaschia</taxon>
    </lineage>
</organism>
<dbReference type="EC" id="1.6.2.4" evidence="11"/>
<proteinExistence type="inferred from homology"/>